<dbReference type="GO" id="GO:0046872">
    <property type="term" value="F:metal ion binding"/>
    <property type="evidence" value="ECO:0007669"/>
    <property type="project" value="UniProtKB-KW"/>
</dbReference>
<dbReference type="Pfam" id="PF11951">
    <property type="entry name" value="Fungal_trans_2"/>
    <property type="match status" value="1"/>
</dbReference>
<protein>
    <recommendedName>
        <fullName evidence="10">Zn(2)-C6 fungal-type domain-containing protein</fullName>
    </recommendedName>
</protein>
<keyword evidence="6" id="KW-0539">Nucleus</keyword>
<feature type="region of interest" description="Disordered" evidence="7">
    <location>
        <begin position="393"/>
        <end position="418"/>
    </location>
</feature>
<feature type="region of interest" description="Disordered" evidence="7">
    <location>
        <begin position="311"/>
        <end position="333"/>
    </location>
</feature>
<evidence type="ECO:0000256" key="2">
    <source>
        <dbReference type="ARBA" id="ARBA00022833"/>
    </source>
</evidence>
<evidence type="ECO:0008006" key="10">
    <source>
        <dbReference type="Google" id="ProtNLM"/>
    </source>
</evidence>
<keyword evidence="1" id="KW-0479">Metal-binding</keyword>
<gene>
    <name evidence="8" type="ORF">PV04_08150</name>
</gene>
<dbReference type="AlphaFoldDB" id="A0A0D2DV13"/>
<sequence length="604" mass="67764">MLTPVRFCNRCLKASKVCEGYARNLESGHTEPVRFVVYTPHNPDPVLSEHPDLDWPARRAMSYFQDRTALELAGAFRTDFWMSHILPLARQEPSVRHALIALSSMHEHYSGVDHSAPMNAVDFALDHYGRAMRQVVRYNQSNPGQTFEYALVTCALFSTFESLQGQYHEACNHAVSGIKILAEEQSKLLSNTLRTRIPQEALTRFFLALGRQVLELGDQNWPGTKPELHYTKTTIPMPALFTSHEHALLHMEILLGDFVEYADKADSLGNQGPISADVALSLITEFHAMKEQFDKWKSAFELFSSSESNEFSRETPESSRSSLSPASSPGEQISRPWRSPAFLILKVYYYLLTAFVARIERNDEAAFNEHVPDFWAALDAAEEFIQCTSTYVSPMDKTSSSSRSPLDPTSSTSYPQQASLPRMVRPTFSLALGIVPTLFLVASRASDVDVRDKALSLLRTCNRREGLWDSNLAAKVVDRILDLRELAAQLQDPDMDMITGEVQTTRIPVGPRRQAAEQTTPAPPGTAFGDSNGIPPGSNGITFKLMDIKFLPGRKCVIRYSFVRNTGEKHLPGTIIPSISDHERLVPGTRQYRGEFFEQIAWEK</sequence>
<dbReference type="PANTHER" id="PTHR36206:SF12">
    <property type="entry name" value="ASPERCRYPTIN BIOSYNTHESIS CLUSTER-SPECIFIC TRANSCRIPTION REGULATOR ATNN-RELATED"/>
    <property type="match status" value="1"/>
</dbReference>
<evidence type="ECO:0000256" key="3">
    <source>
        <dbReference type="ARBA" id="ARBA00023015"/>
    </source>
</evidence>
<evidence type="ECO:0000313" key="9">
    <source>
        <dbReference type="Proteomes" id="UP000054266"/>
    </source>
</evidence>
<name>A0A0D2DV13_9EURO</name>
<keyword evidence="9" id="KW-1185">Reference proteome</keyword>
<evidence type="ECO:0000256" key="4">
    <source>
        <dbReference type="ARBA" id="ARBA00023125"/>
    </source>
</evidence>
<dbReference type="InterPro" id="IPR052360">
    <property type="entry name" value="Transcr_Regulatory_Proteins"/>
</dbReference>
<feature type="region of interest" description="Disordered" evidence="7">
    <location>
        <begin position="510"/>
        <end position="534"/>
    </location>
</feature>
<feature type="compositionally biased region" description="Low complexity" evidence="7">
    <location>
        <begin position="318"/>
        <end position="329"/>
    </location>
</feature>
<dbReference type="HOGENOM" id="CLU_011409_6_0_1"/>
<dbReference type="PANTHER" id="PTHR36206">
    <property type="entry name" value="ASPERCRYPTIN BIOSYNTHESIS CLUSTER-SPECIFIC TRANSCRIPTION REGULATOR ATNN-RELATED"/>
    <property type="match status" value="1"/>
</dbReference>
<dbReference type="InterPro" id="IPR021858">
    <property type="entry name" value="Fun_TF"/>
</dbReference>
<feature type="compositionally biased region" description="Low complexity" evidence="7">
    <location>
        <begin position="398"/>
        <end position="413"/>
    </location>
</feature>
<proteinExistence type="predicted"/>
<accession>A0A0D2DV13</accession>
<keyword evidence="2" id="KW-0862">Zinc</keyword>
<evidence type="ECO:0000256" key="5">
    <source>
        <dbReference type="ARBA" id="ARBA00023163"/>
    </source>
</evidence>
<reference evidence="8 9" key="1">
    <citation type="submission" date="2015-01" db="EMBL/GenBank/DDBJ databases">
        <title>The Genome Sequence of Capronia semiimmersa CBS27337.</title>
        <authorList>
            <consortium name="The Broad Institute Genomics Platform"/>
            <person name="Cuomo C."/>
            <person name="de Hoog S."/>
            <person name="Gorbushina A."/>
            <person name="Stielow B."/>
            <person name="Teixiera M."/>
            <person name="Abouelleil A."/>
            <person name="Chapman S.B."/>
            <person name="Priest M."/>
            <person name="Young S.K."/>
            <person name="Wortman J."/>
            <person name="Nusbaum C."/>
            <person name="Birren B."/>
        </authorList>
    </citation>
    <scope>NUCLEOTIDE SEQUENCE [LARGE SCALE GENOMIC DNA]</scope>
    <source>
        <strain evidence="8 9">CBS 27337</strain>
    </source>
</reference>
<evidence type="ECO:0000256" key="1">
    <source>
        <dbReference type="ARBA" id="ARBA00022723"/>
    </source>
</evidence>
<evidence type="ECO:0000256" key="6">
    <source>
        <dbReference type="ARBA" id="ARBA00023242"/>
    </source>
</evidence>
<keyword evidence="4" id="KW-0238">DNA-binding</keyword>
<organism evidence="8 9">
    <name type="scientific">Phialophora macrospora</name>
    <dbReference type="NCBI Taxonomy" id="1851006"/>
    <lineage>
        <taxon>Eukaryota</taxon>
        <taxon>Fungi</taxon>
        <taxon>Dikarya</taxon>
        <taxon>Ascomycota</taxon>
        <taxon>Pezizomycotina</taxon>
        <taxon>Eurotiomycetes</taxon>
        <taxon>Chaetothyriomycetidae</taxon>
        <taxon>Chaetothyriales</taxon>
        <taxon>Herpotrichiellaceae</taxon>
        <taxon>Phialophora</taxon>
    </lineage>
</organism>
<evidence type="ECO:0000256" key="7">
    <source>
        <dbReference type="SAM" id="MobiDB-lite"/>
    </source>
</evidence>
<dbReference type="EMBL" id="KN846960">
    <property type="protein sequence ID" value="KIW65937.1"/>
    <property type="molecule type" value="Genomic_DNA"/>
</dbReference>
<evidence type="ECO:0000313" key="8">
    <source>
        <dbReference type="EMBL" id="KIW65937.1"/>
    </source>
</evidence>
<dbReference type="GO" id="GO:0003677">
    <property type="term" value="F:DNA binding"/>
    <property type="evidence" value="ECO:0007669"/>
    <property type="project" value="UniProtKB-KW"/>
</dbReference>
<keyword evidence="3" id="KW-0805">Transcription regulation</keyword>
<dbReference type="Proteomes" id="UP000054266">
    <property type="component" value="Unassembled WGS sequence"/>
</dbReference>
<keyword evidence="5" id="KW-0804">Transcription</keyword>